<protein>
    <submittedName>
        <fullName evidence="2">Uncharacterized protein</fullName>
    </submittedName>
</protein>
<dbReference type="Proteomes" id="UP000800035">
    <property type="component" value="Unassembled WGS sequence"/>
</dbReference>
<gene>
    <name evidence="2" type="ORF">CC80DRAFT_476717</name>
</gene>
<evidence type="ECO:0000313" key="2">
    <source>
        <dbReference type="EMBL" id="KAF1953870.1"/>
    </source>
</evidence>
<evidence type="ECO:0000256" key="1">
    <source>
        <dbReference type="SAM" id="MobiDB-lite"/>
    </source>
</evidence>
<sequence length="242" mass="26240">MAALDSSLTWTMDVALNRKRSRLALGEDEDENDERRPLPVPSPALSTFSDGLKRSRTQGELEELDIIRAEDAWSVDVEGILASNTIGTPEGSGLRAHDNVSNYHKGSSIIVFCVQGGMQLHYNLLCSVLPELYAMSPALQALVLCRNPATHMLSSTASFSLPLIQAVGPGYNHFVRLGLLHPLGGGEFPLDAIVVVDAKARRRLVLPFGWGAGKHAQSAAGGVVQERMMELLRNCVQTLARE</sequence>
<name>A0A6A5TPI3_9PLEO</name>
<organism evidence="2 3">
    <name type="scientific">Byssothecium circinans</name>
    <dbReference type="NCBI Taxonomy" id="147558"/>
    <lineage>
        <taxon>Eukaryota</taxon>
        <taxon>Fungi</taxon>
        <taxon>Dikarya</taxon>
        <taxon>Ascomycota</taxon>
        <taxon>Pezizomycotina</taxon>
        <taxon>Dothideomycetes</taxon>
        <taxon>Pleosporomycetidae</taxon>
        <taxon>Pleosporales</taxon>
        <taxon>Massarineae</taxon>
        <taxon>Massarinaceae</taxon>
        <taxon>Byssothecium</taxon>
    </lineage>
</organism>
<dbReference type="OrthoDB" id="5390017at2759"/>
<accession>A0A6A5TPI3</accession>
<dbReference type="EMBL" id="ML977001">
    <property type="protein sequence ID" value="KAF1953870.1"/>
    <property type="molecule type" value="Genomic_DNA"/>
</dbReference>
<reference evidence="2" key="1">
    <citation type="journal article" date="2020" name="Stud. Mycol.">
        <title>101 Dothideomycetes genomes: a test case for predicting lifestyles and emergence of pathogens.</title>
        <authorList>
            <person name="Haridas S."/>
            <person name="Albert R."/>
            <person name="Binder M."/>
            <person name="Bloem J."/>
            <person name="Labutti K."/>
            <person name="Salamov A."/>
            <person name="Andreopoulos B."/>
            <person name="Baker S."/>
            <person name="Barry K."/>
            <person name="Bills G."/>
            <person name="Bluhm B."/>
            <person name="Cannon C."/>
            <person name="Castanera R."/>
            <person name="Culley D."/>
            <person name="Daum C."/>
            <person name="Ezra D."/>
            <person name="Gonzalez J."/>
            <person name="Henrissat B."/>
            <person name="Kuo A."/>
            <person name="Liang C."/>
            <person name="Lipzen A."/>
            <person name="Lutzoni F."/>
            <person name="Magnuson J."/>
            <person name="Mondo S."/>
            <person name="Nolan M."/>
            <person name="Ohm R."/>
            <person name="Pangilinan J."/>
            <person name="Park H.-J."/>
            <person name="Ramirez L."/>
            <person name="Alfaro M."/>
            <person name="Sun H."/>
            <person name="Tritt A."/>
            <person name="Yoshinaga Y."/>
            <person name="Zwiers L.-H."/>
            <person name="Turgeon B."/>
            <person name="Goodwin S."/>
            <person name="Spatafora J."/>
            <person name="Crous P."/>
            <person name="Grigoriev I."/>
        </authorList>
    </citation>
    <scope>NUCLEOTIDE SEQUENCE</scope>
    <source>
        <strain evidence="2">CBS 675.92</strain>
    </source>
</reference>
<proteinExistence type="predicted"/>
<dbReference type="AlphaFoldDB" id="A0A6A5TPI3"/>
<evidence type="ECO:0000313" key="3">
    <source>
        <dbReference type="Proteomes" id="UP000800035"/>
    </source>
</evidence>
<keyword evidence="3" id="KW-1185">Reference proteome</keyword>
<feature type="region of interest" description="Disordered" evidence="1">
    <location>
        <begin position="25"/>
        <end position="49"/>
    </location>
</feature>